<dbReference type="SUPFAM" id="SSF49373">
    <property type="entry name" value="Invasin/intimin cell-adhesion fragments"/>
    <property type="match status" value="1"/>
</dbReference>
<dbReference type="GO" id="GO:0004553">
    <property type="term" value="F:hydrolase activity, hydrolyzing O-glycosyl compounds"/>
    <property type="evidence" value="ECO:0007669"/>
    <property type="project" value="InterPro"/>
</dbReference>
<dbReference type="InterPro" id="IPR008979">
    <property type="entry name" value="Galactose-bd-like_sf"/>
</dbReference>
<dbReference type="EMBL" id="RJJR01000012">
    <property type="protein sequence ID" value="RNI34959.1"/>
    <property type="molecule type" value="Genomic_DNA"/>
</dbReference>
<evidence type="ECO:0000256" key="2">
    <source>
        <dbReference type="ARBA" id="ARBA00022801"/>
    </source>
</evidence>
<dbReference type="RefSeq" id="WP_123121516.1">
    <property type="nucleotide sequence ID" value="NZ_RJJR01000012.1"/>
</dbReference>
<keyword evidence="3" id="KW-0326">Glycosidase</keyword>
<dbReference type="AlphaFoldDB" id="A0A3M9NAZ5"/>
<dbReference type="Pfam" id="PF16355">
    <property type="entry name" value="DUF4982"/>
    <property type="match status" value="1"/>
</dbReference>
<dbReference type="InterPro" id="IPR040605">
    <property type="entry name" value="Glyco_hydro2_dom5"/>
</dbReference>
<dbReference type="Pfam" id="PF02836">
    <property type="entry name" value="Glyco_hydro_2_C"/>
    <property type="match status" value="1"/>
</dbReference>
<evidence type="ECO:0000259" key="6">
    <source>
        <dbReference type="Pfam" id="PF02837"/>
    </source>
</evidence>
<dbReference type="PROSITE" id="PS00608">
    <property type="entry name" value="GLYCOSYL_HYDROL_F2_2"/>
    <property type="match status" value="1"/>
</dbReference>
<evidence type="ECO:0000259" key="8">
    <source>
        <dbReference type="Pfam" id="PF18565"/>
    </source>
</evidence>
<dbReference type="InterPro" id="IPR051913">
    <property type="entry name" value="GH2_Domain-Containing"/>
</dbReference>
<dbReference type="InterPro" id="IPR036156">
    <property type="entry name" value="Beta-gal/glucu_dom_sf"/>
</dbReference>
<dbReference type="PANTHER" id="PTHR42732">
    <property type="entry name" value="BETA-GALACTOSIDASE"/>
    <property type="match status" value="1"/>
</dbReference>
<feature type="domain" description="Glycoside hydrolase family 2 immunoglobulin-like beta-sandwich" evidence="4">
    <location>
        <begin position="187"/>
        <end position="291"/>
    </location>
</feature>
<dbReference type="InterPro" id="IPR013783">
    <property type="entry name" value="Ig-like_fold"/>
</dbReference>
<dbReference type="PROSITE" id="PS51257">
    <property type="entry name" value="PROKAR_LIPOPROTEIN"/>
    <property type="match status" value="1"/>
</dbReference>
<dbReference type="Pfam" id="PF18565">
    <property type="entry name" value="Glyco_hydro2_C5"/>
    <property type="match status" value="1"/>
</dbReference>
<keyword evidence="2" id="KW-0378">Hydrolase</keyword>
<evidence type="ECO:0000313" key="9">
    <source>
        <dbReference type="EMBL" id="RNI34959.1"/>
    </source>
</evidence>
<feature type="domain" description="DUF4982" evidence="7">
    <location>
        <begin position="623"/>
        <end position="681"/>
    </location>
</feature>
<dbReference type="PRINTS" id="PR00132">
    <property type="entry name" value="GLHYDRLASE2"/>
</dbReference>
<dbReference type="InterPro" id="IPR006102">
    <property type="entry name" value="Ig-like_GH2"/>
</dbReference>
<dbReference type="OrthoDB" id="9801077at2"/>
<dbReference type="PANTHER" id="PTHR42732:SF1">
    <property type="entry name" value="BETA-MANNOSIDASE"/>
    <property type="match status" value="1"/>
</dbReference>
<comment type="caution">
    <text evidence="9">The sequence shown here is derived from an EMBL/GenBank/DDBJ whole genome shotgun (WGS) entry which is preliminary data.</text>
</comment>
<dbReference type="InterPro" id="IPR008964">
    <property type="entry name" value="Invasin/intimin_cell_adhesion"/>
</dbReference>
<dbReference type="NCBIfam" id="NF041463">
    <property type="entry name" value="GalB"/>
    <property type="match status" value="1"/>
</dbReference>
<dbReference type="InterPro" id="IPR006104">
    <property type="entry name" value="Glyco_hydro_2_N"/>
</dbReference>
<dbReference type="SUPFAM" id="SSF49303">
    <property type="entry name" value="beta-Galactosidase/glucuronidase domain"/>
    <property type="match status" value="1"/>
</dbReference>
<evidence type="ECO:0000259" key="7">
    <source>
        <dbReference type="Pfam" id="PF16355"/>
    </source>
</evidence>
<evidence type="ECO:0000259" key="5">
    <source>
        <dbReference type="Pfam" id="PF02836"/>
    </source>
</evidence>
<dbReference type="SUPFAM" id="SSF51445">
    <property type="entry name" value="(Trans)glycosidases"/>
    <property type="match status" value="1"/>
</dbReference>
<dbReference type="Proteomes" id="UP000267223">
    <property type="component" value="Unassembled WGS sequence"/>
</dbReference>
<keyword evidence="10" id="KW-1185">Reference proteome</keyword>
<evidence type="ECO:0000256" key="3">
    <source>
        <dbReference type="ARBA" id="ARBA00023295"/>
    </source>
</evidence>
<sequence length="802" mass="90426">MKIKTSLFYLLIFACSQGIGQRTITNFNKDWKFFLGNDSAAIKYNFNDTKWRTVNLPHDWSIEGKFSKEYPTTYNGGALPAGIGWYRKTFSVPITARGKRIYINFDGVYRNSKVWINGHYLGERPNGYISFRYELTPYLKLGNEKNVIAVKVDNSAQPNSRWYTGSGIYRKVWLLTTNKIAIDEWGTYATTSVSKNEHALVNITANIKSELKKKSDVLLVTKIYDAKGNVVASEATNKLEIDSGESPVSQKLSISNPIVWSIDHPVMYKAVSQIIQDGKLIDNYETPFGIRTFYFDAAKGFFLNGKHLKILGVCDHQDLGELGAAVNKRAIERQLEILKAMGCNAIRTAHNPPSVELLDLCDKMGFIVMDEAFDMWMKGKNKKDYHLDFAKWHRKDLQDMIKRDRNHPSIFMWSIGNEIREQFDSSGISLTKELVGIVKALDTTRPVTCALTENDPEKNFIYQSGALDVLGFNYKLKDYPDLPEKFPGQKIIASETMSALATRGHYDMPSDSIRLWPPDSKTKFKGNPDLTVSAYDNVCAYWGSTHEEGWNAVKKYDFIAGLFVWSGFDFLGEPVPYSWPARSSYYGIIDLAGFPKDSYYMYQSEWTNKPVLHLFPHWNWAPGKVVDVWAYYNNADEVELFLNGKSLGIRKKQGDSLHVMWRIPFEPGTLKAVSRLNGKTVLTREIKTAGKPAKIMLTADRTTLKADGTDLSFITVKILDADGNLVPNADNLVNFTVKGEGSIAGVDNGLQTSMEPFKASHRKAFNGLCLAIIQSREKAGRIFLKATSAGLKSAELILDVKK</sequence>
<feature type="domain" description="Glycoside hydrolase family 2 catalytic" evidence="5">
    <location>
        <begin position="299"/>
        <end position="511"/>
    </location>
</feature>
<dbReference type="Pfam" id="PF00703">
    <property type="entry name" value="Glyco_hydro_2"/>
    <property type="match status" value="1"/>
</dbReference>
<reference evidence="9 10" key="1">
    <citation type="submission" date="2018-11" db="EMBL/GenBank/DDBJ databases">
        <title>Draft genome sequence of Ferruginibacter sp. BO-59.</title>
        <authorList>
            <person name="Im W.T."/>
        </authorList>
    </citation>
    <scope>NUCLEOTIDE SEQUENCE [LARGE SCALE GENOMIC DNA]</scope>
    <source>
        <strain evidence="9 10">BO-59</strain>
    </source>
</reference>
<name>A0A3M9NAZ5_9BACT</name>
<dbReference type="InterPro" id="IPR023232">
    <property type="entry name" value="Glyco_hydro_2_AS"/>
</dbReference>
<feature type="domain" description="Glycosyl hydrolases family 2 sugar binding" evidence="6">
    <location>
        <begin position="26"/>
        <end position="177"/>
    </location>
</feature>
<feature type="domain" description="Glycoside hydrolase family 2" evidence="8">
    <location>
        <begin position="695"/>
        <end position="796"/>
    </location>
</feature>
<gene>
    <name evidence="9" type="ORF">EFY79_14330</name>
</gene>
<dbReference type="Pfam" id="PF02837">
    <property type="entry name" value="Glyco_hydro_2_N"/>
    <property type="match status" value="1"/>
</dbReference>
<accession>A0A3M9NAZ5</accession>
<evidence type="ECO:0000313" key="10">
    <source>
        <dbReference type="Proteomes" id="UP000267223"/>
    </source>
</evidence>
<dbReference type="SUPFAM" id="SSF49785">
    <property type="entry name" value="Galactose-binding domain-like"/>
    <property type="match status" value="1"/>
</dbReference>
<comment type="similarity">
    <text evidence="1">Belongs to the glycosyl hydrolase 2 family.</text>
</comment>
<dbReference type="InterPro" id="IPR017853">
    <property type="entry name" value="GH"/>
</dbReference>
<dbReference type="Gene3D" id="2.60.120.260">
    <property type="entry name" value="Galactose-binding domain-like"/>
    <property type="match status" value="1"/>
</dbReference>
<dbReference type="InterPro" id="IPR006103">
    <property type="entry name" value="Glyco_hydro_2_cat"/>
</dbReference>
<evidence type="ECO:0000256" key="1">
    <source>
        <dbReference type="ARBA" id="ARBA00007401"/>
    </source>
</evidence>
<protein>
    <submittedName>
        <fullName evidence="9">DUF4982 domain-containing protein</fullName>
    </submittedName>
</protein>
<organism evidence="9 10">
    <name type="scientific">Hanamia caeni</name>
    <dbReference type="NCBI Taxonomy" id="2294116"/>
    <lineage>
        <taxon>Bacteria</taxon>
        <taxon>Pseudomonadati</taxon>
        <taxon>Bacteroidota</taxon>
        <taxon>Chitinophagia</taxon>
        <taxon>Chitinophagales</taxon>
        <taxon>Chitinophagaceae</taxon>
        <taxon>Hanamia</taxon>
    </lineage>
</organism>
<dbReference type="Gene3D" id="2.60.40.10">
    <property type="entry name" value="Immunoglobulins"/>
    <property type="match status" value="3"/>
</dbReference>
<proteinExistence type="inferred from homology"/>
<evidence type="ECO:0000259" key="4">
    <source>
        <dbReference type="Pfam" id="PF00703"/>
    </source>
</evidence>
<dbReference type="InterPro" id="IPR032311">
    <property type="entry name" value="DUF4982"/>
</dbReference>
<dbReference type="InterPro" id="IPR048229">
    <property type="entry name" value="GalB-like"/>
</dbReference>
<dbReference type="GO" id="GO:0005975">
    <property type="term" value="P:carbohydrate metabolic process"/>
    <property type="evidence" value="ECO:0007669"/>
    <property type="project" value="InterPro"/>
</dbReference>
<dbReference type="InterPro" id="IPR006101">
    <property type="entry name" value="Glyco_hydro_2"/>
</dbReference>
<dbReference type="Gene3D" id="3.20.20.80">
    <property type="entry name" value="Glycosidases"/>
    <property type="match status" value="1"/>
</dbReference>